<evidence type="ECO:0000256" key="4">
    <source>
        <dbReference type="ARBA" id="ARBA00023163"/>
    </source>
</evidence>
<keyword evidence="5" id="KW-0539">Nucleus</keyword>
<protein>
    <submittedName>
        <fullName evidence="8">Putative fungal transcriptional regulatory protein</fullName>
    </submittedName>
</protein>
<evidence type="ECO:0000313" key="8">
    <source>
        <dbReference type="EMBL" id="KKY35990.1"/>
    </source>
</evidence>
<feature type="domain" description="Zn(2)-C6 fungal-type" evidence="7">
    <location>
        <begin position="75"/>
        <end position="107"/>
    </location>
</feature>
<feature type="region of interest" description="Disordered" evidence="6">
    <location>
        <begin position="166"/>
        <end position="225"/>
    </location>
</feature>
<dbReference type="InterPro" id="IPR036864">
    <property type="entry name" value="Zn2-C6_fun-type_DNA-bd_sf"/>
</dbReference>
<dbReference type="GO" id="GO:0000976">
    <property type="term" value="F:transcription cis-regulatory region binding"/>
    <property type="evidence" value="ECO:0007669"/>
    <property type="project" value="TreeGrafter"/>
</dbReference>
<dbReference type="Gene3D" id="4.10.240.10">
    <property type="entry name" value="Zn(2)-C6 fungal-type DNA-binding domain"/>
    <property type="match status" value="1"/>
</dbReference>
<keyword evidence="4" id="KW-0804">Transcription</keyword>
<name>A0A0G2I879_9PEZI</name>
<dbReference type="Proteomes" id="UP000034680">
    <property type="component" value="Unassembled WGS sequence"/>
</dbReference>
<dbReference type="PROSITE" id="PS50048">
    <property type="entry name" value="ZN2_CY6_FUNGAL_2"/>
    <property type="match status" value="1"/>
</dbReference>
<evidence type="ECO:0000256" key="3">
    <source>
        <dbReference type="ARBA" id="ARBA00023125"/>
    </source>
</evidence>
<dbReference type="GO" id="GO:0005634">
    <property type="term" value="C:nucleus"/>
    <property type="evidence" value="ECO:0007669"/>
    <property type="project" value="UniProtKB-SubCell"/>
</dbReference>
<evidence type="ECO:0000313" key="9">
    <source>
        <dbReference type="Proteomes" id="UP000034680"/>
    </source>
</evidence>
<dbReference type="InterPro" id="IPR001138">
    <property type="entry name" value="Zn2Cys6_DnaBD"/>
</dbReference>
<gene>
    <name evidence="8" type="ORF">UCDDA912_g03954</name>
</gene>
<proteinExistence type="predicted"/>
<feature type="compositionally biased region" description="Polar residues" evidence="6">
    <location>
        <begin position="15"/>
        <end position="36"/>
    </location>
</feature>
<dbReference type="PANTHER" id="PTHR31845:SF17">
    <property type="entry name" value="ZN(II)2CYS6 TRANSCRIPTION FACTOR (EUROFUNG)"/>
    <property type="match status" value="1"/>
</dbReference>
<evidence type="ECO:0000256" key="5">
    <source>
        <dbReference type="ARBA" id="ARBA00023242"/>
    </source>
</evidence>
<dbReference type="InterPro" id="IPR051089">
    <property type="entry name" value="prtT"/>
</dbReference>
<feature type="compositionally biased region" description="Polar residues" evidence="6">
    <location>
        <begin position="44"/>
        <end position="67"/>
    </location>
</feature>
<sequence length="775" mass="84010">MDRPKASADSVTVKPEQQSPPINSTSANVNGNSSGRTPDLSCVTALSPSRSQNGQTNGPQSASPLNDQRASKIAACLSCRRSKVRCEKGVDPVRCRRCAQTGSECVRPTFNVGRRKGVKNKRKGLEKALYQVEEAIRRAGPGVQGADAGKAINELKAMIAAGQGAHLNSSGDSNKRPRLSTAASSELQDSSSEEEDSPRPRKDSHRRRTSTFSHHPVKPEERLAVDDAENPLQLLARASNLHFSPVSSHSQSPGTAASQAPASIVVEENDPEMRYVESFFGTVHFNVDRGEGYDPIELGLVTEDEAERLFDFFHRNLAHTRWGLDHVIYTVPWTRSRSSFLFTSIMAAAALFIESAGALSKRLSNHCRWLTNKVIEKRHRSTEIVLAFMINVPWMGPGVHSTDDETCWYVSLATTIAIDLQNSKVSMPMEAFKNGVSGDLARQDCMDPELALRLGGFKSVDPNSELGRRLSTVDKFFEQWHLEWGMTLGGPGPQHRLPPYVEVLVTHTRLSIYSSVINHPTAPLEVRHFFRTAGLSAALNVMRAAVQGEAQLFSMPNNTAIMVSFAACFALKLSTQMSGGNSNSVLAPSVRTLIEETADMMEKIGNITKHRQGMGRLYGRYLRLLVKKEASAVETAGPSRHGQGTPRPAAAYTESARQAAGGVAFSHQSNTRTGSGANMNQGGFAIPQPPSAGLNAAYDTPGWSSHPSDLFQFSAMSDDQIVEALNRTGGEFDPGGFGSGMGGVGANGGGSGFTWEDATNFDYMLNWNNLPDYGL</sequence>
<dbReference type="OrthoDB" id="3429912at2759"/>
<comment type="subcellular location">
    <subcellularLocation>
        <location evidence="1">Nucleus</location>
    </subcellularLocation>
</comment>
<dbReference type="GO" id="GO:0000981">
    <property type="term" value="F:DNA-binding transcription factor activity, RNA polymerase II-specific"/>
    <property type="evidence" value="ECO:0007669"/>
    <property type="project" value="InterPro"/>
</dbReference>
<keyword evidence="3" id="KW-0238">DNA-binding</keyword>
<evidence type="ECO:0000256" key="1">
    <source>
        <dbReference type="ARBA" id="ARBA00004123"/>
    </source>
</evidence>
<accession>A0A0G2I879</accession>
<evidence type="ECO:0000259" key="7">
    <source>
        <dbReference type="PROSITE" id="PS50048"/>
    </source>
</evidence>
<dbReference type="AlphaFoldDB" id="A0A0G2I879"/>
<dbReference type="PANTHER" id="PTHR31845">
    <property type="entry name" value="FINGER DOMAIN PROTEIN, PUTATIVE-RELATED"/>
    <property type="match status" value="1"/>
</dbReference>
<dbReference type="CDD" id="cd00067">
    <property type="entry name" value="GAL4"/>
    <property type="match status" value="1"/>
</dbReference>
<reference evidence="8 9" key="1">
    <citation type="submission" date="2015-05" db="EMBL/GenBank/DDBJ databases">
        <title>Distinctive expansion of gene families associated with plant cell wall degradation and secondary metabolism in the genomes of grapevine trunk pathogens.</title>
        <authorList>
            <person name="Lawrence D.P."/>
            <person name="Travadon R."/>
            <person name="Rolshausen P.E."/>
            <person name="Baumgartner K."/>
        </authorList>
    </citation>
    <scope>NUCLEOTIDE SEQUENCE [LARGE SCALE GENOMIC DNA]</scope>
    <source>
        <strain evidence="8">DA912</strain>
    </source>
</reference>
<organism evidence="8 9">
    <name type="scientific">Diaporthe ampelina</name>
    <dbReference type="NCBI Taxonomy" id="1214573"/>
    <lineage>
        <taxon>Eukaryota</taxon>
        <taxon>Fungi</taxon>
        <taxon>Dikarya</taxon>
        <taxon>Ascomycota</taxon>
        <taxon>Pezizomycotina</taxon>
        <taxon>Sordariomycetes</taxon>
        <taxon>Sordariomycetidae</taxon>
        <taxon>Diaporthales</taxon>
        <taxon>Diaporthaceae</taxon>
        <taxon>Diaporthe</taxon>
    </lineage>
</organism>
<dbReference type="PROSITE" id="PS00463">
    <property type="entry name" value="ZN2_CY6_FUNGAL_1"/>
    <property type="match status" value="1"/>
</dbReference>
<dbReference type="STRING" id="1214573.A0A0G2I879"/>
<keyword evidence="2" id="KW-0805">Transcription regulation</keyword>
<keyword evidence="9" id="KW-1185">Reference proteome</keyword>
<evidence type="ECO:0000256" key="6">
    <source>
        <dbReference type="SAM" id="MobiDB-lite"/>
    </source>
</evidence>
<dbReference type="SUPFAM" id="SSF57701">
    <property type="entry name" value="Zn2/Cys6 DNA-binding domain"/>
    <property type="match status" value="1"/>
</dbReference>
<dbReference type="GO" id="GO:0008270">
    <property type="term" value="F:zinc ion binding"/>
    <property type="evidence" value="ECO:0007669"/>
    <property type="project" value="InterPro"/>
</dbReference>
<reference evidence="8 9" key="2">
    <citation type="submission" date="2015-05" db="EMBL/GenBank/DDBJ databases">
        <authorList>
            <person name="Morales-Cruz A."/>
            <person name="Amrine K.C."/>
            <person name="Cantu D."/>
        </authorList>
    </citation>
    <scope>NUCLEOTIDE SEQUENCE [LARGE SCALE GENOMIC DNA]</scope>
    <source>
        <strain evidence="8">DA912</strain>
    </source>
</reference>
<feature type="region of interest" description="Disordered" evidence="6">
    <location>
        <begin position="1"/>
        <end position="67"/>
    </location>
</feature>
<comment type="caution">
    <text evidence="8">The sequence shown here is derived from an EMBL/GenBank/DDBJ whole genome shotgun (WGS) entry which is preliminary data.</text>
</comment>
<dbReference type="Pfam" id="PF00172">
    <property type="entry name" value="Zn_clus"/>
    <property type="match status" value="1"/>
</dbReference>
<evidence type="ECO:0000256" key="2">
    <source>
        <dbReference type="ARBA" id="ARBA00023015"/>
    </source>
</evidence>
<dbReference type="EMBL" id="LCUC01000140">
    <property type="protein sequence ID" value="KKY35990.1"/>
    <property type="molecule type" value="Genomic_DNA"/>
</dbReference>